<evidence type="ECO:0000256" key="1">
    <source>
        <dbReference type="ARBA" id="ARBA00000900"/>
    </source>
</evidence>
<evidence type="ECO:0000256" key="6">
    <source>
        <dbReference type="ARBA" id="ARBA00022786"/>
    </source>
</evidence>
<keyword evidence="7" id="KW-0862">Zinc</keyword>
<dbReference type="SMART" id="SM00184">
    <property type="entry name" value="RING"/>
    <property type="match status" value="1"/>
</dbReference>
<comment type="catalytic activity">
    <reaction evidence="1">
        <text>S-ubiquitinyl-[E2 ubiquitin-conjugating enzyme]-L-cysteine + [acceptor protein]-L-lysine = [E2 ubiquitin-conjugating enzyme]-L-cysteine + N(6)-ubiquitinyl-[acceptor protein]-L-lysine.</text>
        <dbReference type="EC" id="2.3.2.27"/>
    </reaction>
</comment>
<dbReference type="GO" id="GO:0008270">
    <property type="term" value="F:zinc ion binding"/>
    <property type="evidence" value="ECO:0007669"/>
    <property type="project" value="UniProtKB-KW"/>
</dbReference>
<keyword evidence="5 8" id="KW-0863">Zinc-finger</keyword>
<protein>
    <recommendedName>
        <fullName evidence="2">RING-type E3 ubiquitin transferase</fullName>
        <ecNumber evidence="2">2.3.2.27</ecNumber>
    </recommendedName>
</protein>
<sequence>MAICTSSSTSFSSYDNPIISAPADGSSSGAAVDDAFEDACSICLEPFSAQDPPTVTSCKHEYHLQCILEWSQRSKECPICWQLLVLKDPACQELLAAVETERCLRSRNTSSTASINLPHFHEDFDVEQDYYSDDSDSDEHIMQHLAAAASRAHYFRRRERQRSSEQGSSQFLIFNSASNVPSAQQTHSSTEEGQDVYNGSSGGNLPTHLMPSEAVPSVAPPVVNVVSSAAINRDVHSKPRVFTRPSPTDAPQNPSEVLSFSESIKSKWIAASARYKDSFSKSTRVMKEKLCARNNSVKELSKGVQREMSAGIAGVARMIERLDITSKRTGASSPVSDLRPGASDLFSKGKGMQENIITQSFDEKSKEIAHAASMDVSSHVSCTVPGLNIQRDH</sequence>
<gene>
    <name evidence="11" type="ORF">MANES_03G182300v8</name>
</gene>
<evidence type="ECO:0000313" key="12">
    <source>
        <dbReference type="Proteomes" id="UP000091857"/>
    </source>
</evidence>
<dbReference type="Gene3D" id="3.30.40.10">
    <property type="entry name" value="Zinc/RING finger domain, C3HC4 (zinc finger)"/>
    <property type="match status" value="1"/>
</dbReference>
<feature type="region of interest" description="Disordered" evidence="9">
    <location>
        <begin position="328"/>
        <end position="349"/>
    </location>
</feature>
<evidence type="ECO:0000256" key="8">
    <source>
        <dbReference type="PROSITE-ProRule" id="PRU00175"/>
    </source>
</evidence>
<evidence type="ECO:0000256" key="3">
    <source>
        <dbReference type="ARBA" id="ARBA00022679"/>
    </source>
</evidence>
<dbReference type="EMBL" id="CM004389">
    <property type="protein sequence ID" value="OAY55819.1"/>
    <property type="molecule type" value="Genomic_DNA"/>
</dbReference>
<accession>A0A2C9W8P4</accession>
<feature type="domain" description="RING-type" evidence="10">
    <location>
        <begin position="40"/>
        <end position="80"/>
    </location>
</feature>
<keyword evidence="12" id="KW-1185">Reference proteome</keyword>
<evidence type="ECO:0000256" key="4">
    <source>
        <dbReference type="ARBA" id="ARBA00022723"/>
    </source>
</evidence>
<comment type="caution">
    <text evidence="11">The sequence shown here is derived from an EMBL/GenBank/DDBJ whole genome shotgun (WGS) entry which is preliminary data.</text>
</comment>
<dbReference type="PANTHER" id="PTHR46463:SF16">
    <property type="entry name" value="E3 UBIQUITIN-PROTEIN LIGASE RHF1A"/>
    <property type="match status" value="1"/>
</dbReference>
<name>A0A2C9W8P4_MANES</name>
<dbReference type="GO" id="GO:0004842">
    <property type="term" value="F:ubiquitin-protein transferase activity"/>
    <property type="evidence" value="ECO:0000318"/>
    <property type="project" value="GO_Central"/>
</dbReference>
<dbReference type="InterPro" id="IPR001841">
    <property type="entry name" value="Znf_RING"/>
</dbReference>
<dbReference type="SUPFAM" id="SSF57850">
    <property type="entry name" value="RING/U-box"/>
    <property type="match status" value="1"/>
</dbReference>
<evidence type="ECO:0000256" key="9">
    <source>
        <dbReference type="SAM" id="MobiDB-lite"/>
    </source>
</evidence>
<dbReference type="InterPro" id="IPR013083">
    <property type="entry name" value="Znf_RING/FYVE/PHD"/>
</dbReference>
<reference evidence="12" key="1">
    <citation type="journal article" date="2016" name="Nat. Biotechnol.">
        <title>Sequencing wild and cultivated cassava and related species reveals extensive interspecific hybridization and genetic diversity.</title>
        <authorList>
            <person name="Bredeson J.V."/>
            <person name="Lyons J.B."/>
            <person name="Prochnik S.E."/>
            <person name="Wu G.A."/>
            <person name="Ha C.M."/>
            <person name="Edsinger-Gonzales E."/>
            <person name="Grimwood J."/>
            <person name="Schmutz J."/>
            <person name="Rabbi I.Y."/>
            <person name="Egesi C."/>
            <person name="Nauluvula P."/>
            <person name="Lebot V."/>
            <person name="Ndunguru J."/>
            <person name="Mkamilo G."/>
            <person name="Bart R.S."/>
            <person name="Setter T.L."/>
            <person name="Gleadow R.M."/>
            <person name="Kulakow P."/>
            <person name="Ferguson M.E."/>
            <person name="Rounsley S."/>
            <person name="Rokhsar D.S."/>
        </authorList>
    </citation>
    <scope>NUCLEOTIDE SEQUENCE [LARGE SCALE GENOMIC DNA]</scope>
    <source>
        <strain evidence="12">cv. AM560-2</strain>
    </source>
</reference>
<keyword evidence="4" id="KW-0479">Metal-binding</keyword>
<organism evidence="11 12">
    <name type="scientific">Manihot esculenta</name>
    <name type="common">Cassava</name>
    <name type="synonym">Jatropha manihot</name>
    <dbReference type="NCBI Taxonomy" id="3983"/>
    <lineage>
        <taxon>Eukaryota</taxon>
        <taxon>Viridiplantae</taxon>
        <taxon>Streptophyta</taxon>
        <taxon>Embryophyta</taxon>
        <taxon>Tracheophyta</taxon>
        <taxon>Spermatophyta</taxon>
        <taxon>Magnoliopsida</taxon>
        <taxon>eudicotyledons</taxon>
        <taxon>Gunneridae</taxon>
        <taxon>Pentapetalae</taxon>
        <taxon>rosids</taxon>
        <taxon>fabids</taxon>
        <taxon>Malpighiales</taxon>
        <taxon>Euphorbiaceae</taxon>
        <taxon>Crotonoideae</taxon>
        <taxon>Manihoteae</taxon>
        <taxon>Manihot</taxon>
    </lineage>
</organism>
<keyword evidence="6" id="KW-0833">Ubl conjugation pathway</keyword>
<dbReference type="PANTHER" id="PTHR46463">
    <property type="entry name" value="ZINC FINGER, RING/FYVE/PHD-TYPE"/>
    <property type="match status" value="1"/>
</dbReference>
<evidence type="ECO:0000259" key="10">
    <source>
        <dbReference type="PROSITE" id="PS50089"/>
    </source>
</evidence>
<dbReference type="GO" id="GO:0061630">
    <property type="term" value="F:ubiquitin protein ligase activity"/>
    <property type="evidence" value="ECO:0007669"/>
    <property type="project" value="UniProtKB-EC"/>
</dbReference>
<proteinExistence type="predicted"/>
<evidence type="ECO:0000256" key="2">
    <source>
        <dbReference type="ARBA" id="ARBA00012483"/>
    </source>
</evidence>
<dbReference type="Pfam" id="PF13639">
    <property type="entry name" value="zf-RING_2"/>
    <property type="match status" value="1"/>
</dbReference>
<dbReference type="Gramene" id="Manes.03G182300.1.v8.1">
    <property type="protein sequence ID" value="Manes.03G182300.1.v8.1.CDS"/>
    <property type="gene ID" value="Manes.03G182300.v8.1"/>
</dbReference>
<keyword evidence="3" id="KW-0808">Transferase</keyword>
<dbReference type="FunFam" id="3.30.40.10:FF:000874">
    <property type="entry name" value="E3 ubiquitin-protein ligase RHF1A"/>
    <property type="match status" value="1"/>
</dbReference>
<dbReference type="STRING" id="3983.A0A2C9W8P4"/>
<dbReference type="Proteomes" id="UP000091857">
    <property type="component" value="Chromosome 3"/>
</dbReference>
<evidence type="ECO:0000256" key="5">
    <source>
        <dbReference type="ARBA" id="ARBA00022771"/>
    </source>
</evidence>
<evidence type="ECO:0000313" key="11">
    <source>
        <dbReference type="EMBL" id="OAY55819.1"/>
    </source>
</evidence>
<evidence type="ECO:0000256" key="7">
    <source>
        <dbReference type="ARBA" id="ARBA00022833"/>
    </source>
</evidence>
<feature type="region of interest" description="Disordered" evidence="9">
    <location>
        <begin position="180"/>
        <end position="213"/>
    </location>
</feature>
<dbReference type="OrthoDB" id="8062037at2759"/>
<dbReference type="PROSITE" id="PS50089">
    <property type="entry name" value="ZF_RING_2"/>
    <property type="match status" value="1"/>
</dbReference>
<dbReference type="EC" id="2.3.2.27" evidence="2"/>
<dbReference type="AlphaFoldDB" id="A0A2C9W8P4"/>